<dbReference type="OrthoDB" id="853871at2"/>
<feature type="compositionally biased region" description="Polar residues" evidence="1">
    <location>
        <begin position="270"/>
        <end position="280"/>
    </location>
</feature>
<keyword evidence="3" id="KW-1185">Reference proteome</keyword>
<feature type="compositionally biased region" description="Polar residues" evidence="1">
    <location>
        <begin position="176"/>
        <end position="185"/>
    </location>
</feature>
<gene>
    <name evidence="2" type="ORF">DYU05_17480</name>
</gene>
<organism evidence="2 3">
    <name type="scientific">Mucilaginibacter terrenus</name>
    <dbReference type="NCBI Taxonomy" id="2482727"/>
    <lineage>
        <taxon>Bacteria</taxon>
        <taxon>Pseudomonadati</taxon>
        <taxon>Bacteroidota</taxon>
        <taxon>Sphingobacteriia</taxon>
        <taxon>Sphingobacteriales</taxon>
        <taxon>Sphingobacteriaceae</taxon>
        <taxon>Mucilaginibacter</taxon>
    </lineage>
</organism>
<dbReference type="AlphaFoldDB" id="A0A3E2NL33"/>
<feature type="compositionally biased region" description="Basic and acidic residues" evidence="1">
    <location>
        <begin position="281"/>
        <end position="295"/>
    </location>
</feature>
<feature type="compositionally biased region" description="Polar residues" evidence="1">
    <location>
        <begin position="83"/>
        <end position="98"/>
    </location>
</feature>
<accession>A0A3E2NL33</accession>
<name>A0A3E2NL33_9SPHI</name>
<evidence type="ECO:0000313" key="3">
    <source>
        <dbReference type="Proteomes" id="UP000260823"/>
    </source>
</evidence>
<reference evidence="2 3" key="1">
    <citation type="submission" date="2018-08" db="EMBL/GenBank/DDBJ databases">
        <title>Mucilaginibacter terrae sp. nov., isolated from manganese diggings.</title>
        <authorList>
            <person name="Huang Y."/>
            <person name="Zhou Z."/>
        </authorList>
    </citation>
    <scope>NUCLEOTIDE SEQUENCE [LARGE SCALE GENOMIC DNA]</scope>
    <source>
        <strain evidence="2 3">ZH6</strain>
    </source>
</reference>
<feature type="region of interest" description="Disordered" evidence="1">
    <location>
        <begin position="83"/>
        <end position="370"/>
    </location>
</feature>
<comment type="caution">
    <text evidence="2">The sequence shown here is derived from an EMBL/GenBank/DDBJ whole genome shotgun (WGS) entry which is preliminary data.</text>
</comment>
<evidence type="ECO:0000313" key="2">
    <source>
        <dbReference type="EMBL" id="RFZ81620.1"/>
    </source>
</evidence>
<protein>
    <submittedName>
        <fullName evidence="2">Uncharacterized protein</fullName>
    </submittedName>
</protein>
<feature type="compositionally biased region" description="Polar residues" evidence="1">
    <location>
        <begin position="117"/>
        <end position="126"/>
    </location>
</feature>
<evidence type="ECO:0000256" key="1">
    <source>
        <dbReference type="SAM" id="MobiDB-lite"/>
    </source>
</evidence>
<dbReference type="RefSeq" id="WP_117384441.1">
    <property type="nucleotide sequence ID" value="NZ_QWDE01000004.1"/>
</dbReference>
<feature type="compositionally biased region" description="Basic and acidic residues" evidence="1">
    <location>
        <begin position="204"/>
        <end position="215"/>
    </location>
</feature>
<proteinExistence type="predicted"/>
<sequence length="370" mass="40995">MTFEEFFNKKRIDLMALKAGEPVLFAEFREHFEQMGEKSFDHTKKYWFNKLRLQYHLAPELKPEKVHLENRLAEQTIVETLTENIPQSQDQKPQSDESPSPAAKASGFKPRFKAATPISTTNTSDLQHPVSKERATVTPEVNEAASTKDQSPEYQQEKEAMQAAADETDRPADDTPTPSARTGTKQPGFKPRFNMKMTSGDAPQTKKLEQTHPEDENPVIASEPTSPKLEKSEAPKPSGFKPRFNMKMAGAKPQQEPGTAEPENKEQAEDVSSTNIPTESRQPEAPEQQTKDEGAAKPAGFKPGFNMKMVAPKPAEPGELHNDTGTEPVESDSPDEALTAAPEHTTAEPKASKPAGFKPRFNIKPKPPQE</sequence>
<dbReference type="EMBL" id="QWDE01000004">
    <property type="protein sequence ID" value="RFZ81620.1"/>
    <property type="molecule type" value="Genomic_DNA"/>
</dbReference>
<feature type="compositionally biased region" description="Polar residues" evidence="1">
    <location>
        <begin position="144"/>
        <end position="154"/>
    </location>
</feature>
<dbReference type="Proteomes" id="UP000260823">
    <property type="component" value="Unassembled WGS sequence"/>
</dbReference>